<reference evidence="4 5" key="1">
    <citation type="submission" date="2013-05" db="EMBL/GenBank/DDBJ databases">
        <title>Genome assembly of Chondromyces apiculatus DSM 436.</title>
        <authorList>
            <person name="Sharma G."/>
            <person name="Khatri I."/>
            <person name="Kaur C."/>
            <person name="Mayilraj S."/>
            <person name="Subramanian S."/>
        </authorList>
    </citation>
    <scope>NUCLEOTIDE SEQUENCE [LARGE SCALE GENOMIC DNA]</scope>
    <source>
        <strain evidence="4 5">DSM 436</strain>
    </source>
</reference>
<dbReference type="InterPro" id="IPR011043">
    <property type="entry name" value="Gal_Oxase/kelch_b-propeller"/>
</dbReference>
<dbReference type="STRING" id="1192034.CAP_6405"/>
<dbReference type="InterPro" id="IPR013517">
    <property type="entry name" value="FG-GAP"/>
</dbReference>
<evidence type="ECO:0000256" key="1">
    <source>
        <dbReference type="ARBA" id="ARBA00022729"/>
    </source>
</evidence>
<evidence type="ECO:0000256" key="2">
    <source>
        <dbReference type="SAM" id="MobiDB-lite"/>
    </source>
</evidence>
<dbReference type="EMBL" id="ASRX01000054">
    <property type="protein sequence ID" value="EYF02825.1"/>
    <property type="molecule type" value="Genomic_DNA"/>
</dbReference>
<dbReference type="Gene3D" id="2.130.10.130">
    <property type="entry name" value="Integrin alpha, N-terminal"/>
    <property type="match status" value="2"/>
</dbReference>
<dbReference type="Proteomes" id="UP000019678">
    <property type="component" value="Unassembled WGS sequence"/>
</dbReference>
<evidence type="ECO:0000313" key="5">
    <source>
        <dbReference type="Proteomes" id="UP000019678"/>
    </source>
</evidence>
<feature type="chain" id="PRO_5001496533" evidence="3">
    <location>
        <begin position="31"/>
        <end position="905"/>
    </location>
</feature>
<sequence length="905" mass="90033">MSPKSPQFRRPQTFGAFASLLMVASCGADASPDIPEMHAGGAAPPAAAVETPPQEATTPEPSRALRAAYIAAVQADAPTEYEAIAGAAGVIADNPAQGLITELSAAGVWLAPTRGDAGWSFGLTPRAWGCADAGGLAEDAQERLAAQAVEPEVDGNRVTFAREGLTEWYVNGPLGLEQGFTLPERPCAVAGSAGGAGLAIEVEIGGDLAATLTSAGDALSLRDGSGEEVLRYSDLHVVDAAGKVLPARLALDEGTLTIHVDDAGATYPVVVDPLVWTEQQKLLPVNAPQTAEVGQHVAVAGNTAVMTWYRTNFGVPWGGSAYVFVRSGEVWSLQQQLVPSDASSGSKLGSFVSLSGDTLAVGGGRAIGGLSHFVYVFVRSGGVWTEQQKFQAPSQRAFRSGAISGDTLILGAPEENAPLFQAGAAYVFTRAGGVWTEQQRLVPSTPSADADFSRSVAISGDTALLGAEDQSSPTGSMGTTYVFVRSGGVWTEQQKLFPENGDSTYRFGHDLALSGDTAVIGALNDNANTVSNEYSGAAYVFSRSGALWSQQQKLLPSDALEDGIGRAVAISGNTILLGASADDTHGTFAGAAYVFARSGGVWVERQKLFPADASQSDQFGGAIALDGGTALLGAPFSDGGRGSAYIFIGLMEGELGEPCVDADGCLSGFCADGVCCDVACDDDACQACSVAAGASLNGTCGPATGKPCDDSNACTVADTCQAGVCAGGSAVVCADPVGEVCQAGRCDPASGACLAVDKEDGTPCPDGECLDGECAVDPGAGGGGAGGGGAGAGGNGAGGAGVGGNGAGGNGTGGNGAGGAGVGGNGAGGAGVGGGGAAPSGTTGSGAGATADEALLWGRGCACTTGATPERGGLGAGWLLLGVLGLRRGQRTRARERARALRPLV</sequence>
<name>A0A017T1U7_9BACT</name>
<dbReference type="RefSeq" id="WP_081865371.1">
    <property type="nucleotide sequence ID" value="NZ_ASRX01000054.1"/>
</dbReference>
<accession>A0A017T1U7</accession>
<feature type="signal peptide" evidence="3">
    <location>
        <begin position="1"/>
        <end position="30"/>
    </location>
</feature>
<organism evidence="4 5">
    <name type="scientific">Chondromyces apiculatus DSM 436</name>
    <dbReference type="NCBI Taxonomy" id="1192034"/>
    <lineage>
        <taxon>Bacteria</taxon>
        <taxon>Pseudomonadati</taxon>
        <taxon>Myxococcota</taxon>
        <taxon>Polyangia</taxon>
        <taxon>Polyangiales</taxon>
        <taxon>Polyangiaceae</taxon>
        <taxon>Chondromyces</taxon>
    </lineage>
</organism>
<dbReference type="PANTHER" id="PTHR36220:SF1">
    <property type="entry name" value="GAMMA TUBULIN COMPLEX COMPONENT C-TERMINAL DOMAIN-CONTAINING PROTEIN"/>
    <property type="match status" value="1"/>
</dbReference>
<evidence type="ECO:0000256" key="3">
    <source>
        <dbReference type="SAM" id="SignalP"/>
    </source>
</evidence>
<dbReference type="eggNOG" id="COG3055">
    <property type="taxonomic scope" value="Bacteria"/>
</dbReference>
<dbReference type="eggNOG" id="COG1520">
    <property type="taxonomic scope" value="Bacteria"/>
</dbReference>
<comment type="caution">
    <text evidence="4">The sequence shown here is derived from an EMBL/GenBank/DDBJ whole genome shotgun (WGS) entry which is preliminary data.</text>
</comment>
<feature type="region of interest" description="Disordered" evidence="2">
    <location>
        <begin position="32"/>
        <end position="61"/>
    </location>
</feature>
<keyword evidence="1 3" id="KW-0732">Signal</keyword>
<dbReference type="AlphaFoldDB" id="A0A017T1U7"/>
<dbReference type="PROSITE" id="PS51257">
    <property type="entry name" value="PROKAR_LIPOPROTEIN"/>
    <property type="match status" value="1"/>
</dbReference>
<dbReference type="InterPro" id="IPR028994">
    <property type="entry name" value="Integrin_alpha_N"/>
</dbReference>
<dbReference type="SUPFAM" id="SSF50965">
    <property type="entry name" value="Galactose oxidase, central domain"/>
    <property type="match status" value="1"/>
</dbReference>
<keyword evidence="5" id="KW-1185">Reference proteome</keyword>
<proteinExistence type="predicted"/>
<gene>
    <name evidence="4" type="ORF">CAP_6405</name>
</gene>
<dbReference type="PANTHER" id="PTHR36220">
    <property type="entry name" value="UNNAMED PRODUCT"/>
    <property type="match status" value="1"/>
</dbReference>
<evidence type="ECO:0000313" key="4">
    <source>
        <dbReference type="EMBL" id="EYF02825.1"/>
    </source>
</evidence>
<dbReference type="Pfam" id="PF14312">
    <property type="entry name" value="FG-GAP_2"/>
    <property type="match status" value="5"/>
</dbReference>
<protein>
    <submittedName>
        <fullName evidence="4">Uncharacterized protein</fullName>
    </submittedName>
</protein>
<feature type="compositionally biased region" description="Low complexity" evidence="2">
    <location>
        <begin position="42"/>
        <end position="61"/>
    </location>
</feature>